<keyword evidence="2" id="KW-0808">Transferase</keyword>
<evidence type="ECO:0000256" key="1">
    <source>
        <dbReference type="ARBA" id="ARBA00022603"/>
    </source>
</evidence>
<dbReference type="Gene3D" id="3.90.1420.10">
    <property type="entry name" value="Rubisco LSMT, substrate-binding domain"/>
    <property type="match status" value="1"/>
</dbReference>
<dbReference type="EMBL" id="HBFM01013194">
    <property type="protein sequence ID" value="CAD8771860.1"/>
    <property type="molecule type" value="Transcribed_RNA"/>
</dbReference>
<dbReference type="AlphaFoldDB" id="A0A7S0YEG9"/>
<keyword evidence="1" id="KW-0489">Methyltransferase</keyword>
<protein>
    <recommendedName>
        <fullName evidence="5">SET domain-containing protein</fullName>
    </recommendedName>
</protein>
<name>A0A7S0YEG9_9CHLO</name>
<dbReference type="InterPro" id="IPR036464">
    <property type="entry name" value="Rubisco_LSMT_subst-bd_sf"/>
</dbReference>
<evidence type="ECO:0000256" key="2">
    <source>
        <dbReference type="ARBA" id="ARBA00022679"/>
    </source>
</evidence>
<evidence type="ECO:0008006" key="5">
    <source>
        <dbReference type="Google" id="ProtNLM"/>
    </source>
</evidence>
<dbReference type="SUPFAM" id="SSF82199">
    <property type="entry name" value="SET domain"/>
    <property type="match status" value="1"/>
</dbReference>
<dbReference type="CDD" id="cd10527">
    <property type="entry name" value="SET_LSMT"/>
    <property type="match status" value="1"/>
</dbReference>
<proteinExistence type="predicted"/>
<dbReference type="GO" id="GO:0032259">
    <property type="term" value="P:methylation"/>
    <property type="evidence" value="ECO:0007669"/>
    <property type="project" value="UniProtKB-KW"/>
</dbReference>
<gene>
    <name evidence="4" type="ORF">PPAR00522_LOCUS8263</name>
</gene>
<accession>A0A7S0YEG9</accession>
<evidence type="ECO:0000313" key="4">
    <source>
        <dbReference type="EMBL" id="CAD8771860.1"/>
    </source>
</evidence>
<organism evidence="4">
    <name type="scientific">Polytomella parva</name>
    <dbReference type="NCBI Taxonomy" id="51329"/>
    <lineage>
        <taxon>Eukaryota</taxon>
        <taxon>Viridiplantae</taxon>
        <taxon>Chlorophyta</taxon>
        <taxon>core chlorophytes</taxon>
        <taxon>Chlorophyceae</taxon>
        <taxon>CS clade</taxon>
        <taxon>Chlamydomonadales</taxon>
        <taxon>Chlamydomonadaceae</taxon>
        <taxon>Polytomella</taxon>
    </lineage>
</organism>
<dbReference type="Gene3D" id="3.90.1410.10">
    <property type="entry name" value="set domain protein methyltransferase, domain 1"/>
    <property type="match status" value="1"/>
</dbReference>
<reference evidence="4" key="1">
    <citation type="submission" date="2021-01" db="EMBL/GenBank/DDBJ databases">
        <authorList>
            <person name="Corre E."/>
            <person name="Pelletier E."/>
            <person name="Niang G."/>
            <person name="Scheremetjew M."/>
            <person name="Finn R."/>
            <person name="Kale V."/>
            <person name="Holt S."/>
            <person name="Cochrane G."/>
            <person name="Meng A."/>
            <person name="Brown T."/>
            <person name="Cohen L."/>
        </authorList>
    </citation>
    <scope>NUCLEOTIDE SEQUENCE</scope>
    <source>
        <strain evidence="4">SAG 63-3</strain>
    </source>
</reference>
<dbReference type="PANTHER" id="PTHR13271">
    <property type="entry name" value="UNCHARACTERIZED PUTATIVE METHYLTRANSFERASE"/>
    <property type="match status" value="1"/>
</dbReference>
<dbReference type="InterPro" id="IPR046341">
    <property type="entry name" value="SET_dom_sf"/>
</dbReference>
<dbReference type="InterPro" id="IPR050600">
    <property type="entry name" value="SETD3_SETD6_MTase"/>
</dbReference>
<dbReference type="GO" id="GO:0016279">
    <property type="term" value="F:protein-lysine N-methyltransferase activity"/>
    <property type="evidence" value="ECO:0007669"/>
    <property type="project" value="TreeGrafter"/>
</dbReference>
<evidence type="ECO:0000256" key="3">
    <source>
        <dbReference type="ARBA" id="ARBA00022691"/>
    </source>
</evidence>
<sequence>MRSVCKNALNQGSLLNKWKVESYKTCFARRTLVQVSSNLEEDNARYSKLAIILGLTMGMSVVQCKDAFCDEATASQAKNIENLNDWLKARGVVLNNVEIRSSENGNGCGMFAKDEIKPLKNQSKRKWWNFRSKKAEDIISESTTLASFPYSICISSESIAEDPVLGKAFRYMMEKDILDERTSVMAYLAFQKSMGAASPVFPWIQALPQTFDTPLFFSQDELKELRGTVLSAASESVSRRLEDTWGRLAPIVERLSKDLKLEHVPTVEDFKWGYSIFWSRGQSIPVYSESSSTTGGNITNSSHPDLGVVEGIVPGLDFFNHSTKPQCWWEVKRSGNEKYFSPSQVNLVLHPHVDQGAAAGAEVCISYGDKSNEELLMLYGFAVENNPDECVMLHCPIPPSDSLDEMMIAKLELLSAYGLRPQFFLRANNAAKDSIPRDVIEVLEVFVLKHNEIQERIEEAKNFLKENDLNREDVSVIPIRGGRSHLNLGEVLSRLEKGLSAFQVNANADELAEVEYSLGLRMATISTLVRMLEIRVMELEGAEGTGTLEADLALLKKGEKAGSNINSRRRSAIVYRTGQKKLTRELLAATRQELGQILKCVTLARDLSKKRAAATVA</sequence>
<dbReference type="PANTHER" id="PTHR13271:SF154">
    <property type="entry name" value="GRIP DOMAIN-CONTAINING PROTEIN"/>
    <property type="match status" value="1"/>
</dbReference>
<keyword evidence="3" id="KW-0949">S-adenosyl-L-methionine</keyword>